<gene>
    <name evidence="1" type="ORF">LCGC14_0337920</name>
</gene>
<accession>A0A0F9WLX7</accession>
<evidence type="ECO:0000313" key="1">
    <source>
        <dbReference type="EMBL" id="KKN79588.1"/>
    </source>
</evidence>
<name>A0A0F9WLX7_9ZZZZ</name>
<proteinExistence type="predicted"/>
<comment type="caution">
    <text evidence="1">The sequence shown here is derived from an EMBL/GenBank/DDBJ whole genome shotgun (WGS) entry which is preliminary data.</text>
</comment>
<sequence>MKVLRLTAIIILAWVGVASAQSITVEGVQYACESVTVSINGTGSLTQATFQPGGSVPPVRRALITVTDSHVMWRADGTTATATGGLLATLEDDVFVIVLNNEDAIRNFSAYGLGAAAATLKICYER</sequence>
<dbReference type="AlphaFoldDB" id="A0A0F9WLX7"/>
<protein>
    <submittedName>
        <fullName evidence="1">Uncharacterized protein</fullName>
    </submittedName>
</protein>
<organism evidence="1">
    <name type="scientific">marine sediment metagenome</name>
    <dbReference type="NCBI Taxonomy" id="412755"/>
    <lineage>
        <taxon>unclassified sequences</taxon>
        <taxon>metagenomes</taxon>
        <taxon>ecological metagenomes</taxon>
    </lineage>
</organism>
<dbReference type="EMBL" id="LAZR01000244">
    <property type="protein sequence ID" value="KKN79588.1"/>
    <property type="molecule type" value="Genomic_DNA"/>
</dbReference>
<reference evidence="1" key="1">
    <citation type="journal article" date="2015" name="Nature">
        <title>Complex archaea that bridge the gap between prokaryotes and eukaryotes.</title>
        <authorList>
            <person name="Spang A."/>
            <person name="Saw J.H."/>
            <person name="Jorgensen S.L."/>
            <person name="Zaremba-Niedzwiedzka K."/>
            <person name="Martijn J."/>
            <person name="Lind A.E."/>
            <person name="van Eijk R."/>
            <person name="Schleper C."/>
            <person name="Guy L."/>
            <person name="Ettema T.J."/>
        </authorList>
    </citation>
    <scope>NUCLEOTIDE SEQUENCE</scope>
</reference>